<dbReference type="CDD" id="cd12797">
    <property type="entry name" value="M23_peptidase"/>
    <property type="match status" value="1"/>
</dbReference>
<dbReference type="Gene3D" id="2.70.70.10">
    <property type="entry name" value="Glucose Permease (Domain IIA)"/>
    <property type="match status" value="1"/>
</dbReference>
<dbReference type="OrthoDB" id="9809488at2"/>
<comment type="caution">
    <text evidence="3">The sequence shown here is derived from an EMBL/GenBank/DDBJ whole genome shotgun (WGS) entry which is preliminary data.</text>
</comment>
<keyword evidence="1" id="KW-0812">Transmembrane</keyword>
<dbReference type="Pfam" id="PF01551">
    <property type="entry name" value="Peptidase_M23"/>
    <property type="match status" value="1"/>
</dbReference>
<dbReference type="PANTHER" id="PTHR21666">
    <property type="entry name" value="PEPTIDASE-RELATED"/>
    <property type="match status" value="1"/>
</dbReference>
<dbReference type="AlphaFoldDB" id="A0A3M2HMP6"/>
<accession>A0A3M2HMP6</accession>
<feature type="domain" description="M23ase beta-sheet core" evidence="2">
    <location>
        <begin position="169"/>
        <end position="265"/>
    </location>
</feature>
<sequence>MHRCNAPAAARHPRLARPIRLALNCLPWLLVTLPLAAPAQWIGWPPEAPPATPAADSPPAPEVSLRILALTDAREVWVDNALSGPVEVHVNAKQPVPGLPIQRLLPRRGAYRIARLPGGGALRLELLAVPGAPGARAHDIAYRFPLRLPQPRIGQPPQGAFSHADAENREAIDFVAPVGTPVIAARAGTVMRAEGRFGDTPGRFDQANFLRILHGDGSMAVYAHLQHGSLQVTPGQWVETGQVIARSGNSGYSSGPHLHFAVQVNTGLRLESVPVRILGHEGELRLPHMDTQHMPGNSTAGK</sequence>
<gene>
    <name evidence="3" type="ORF">EBB59_11645</name>
</gene>
<dbReference type="InterPro" id="IPR050570">
    <property type="entry name" value="Cell_wall_metabolism_enzyme"/>
</dbReference>
<dbReference type="SUPFAM" id="SSF51261">
    <property type="entry name" value="Duplicated hybrid motif"/>
    <property type="match status" value="1"/>
</dbReference>
<evidence type="ECO:0000313" key="4">
    <source>
        <dbReference type="Proteomes" id="UP000275012"/>
    </source>
</evidence>
<feature type="transmembrane region" description="Helical" evidence="1">
    <location>
        <begin position="21"/>
        <end position="44"/>
    </location>
</feature>
<dbReference type="InterPro" id="IPR016047">
    <property type="entry name" value="M23ase_b-sheet_dom"/>
</dbReference>
<dbReference type="RefSeq" id="WP_122102321.1">
    <property type="nucleotide sequence ID" value="NZ_RFLY01000019.1"/>
</dbReference>
<organism evidence="3 4">
    <name type="scientific">Solilutibacter pythonis</name>
    <dbReference type="NCBI Taxonomy" id="2483112"/>
    <lineage>
        <taxon>Bacteria</taxon>
        <taxon>Pseudomonadati</taxon>
        <taxon>Pseudomonadota</taxon>
        <taxon>Gammaproteobacteria</taxon>
        <taxon>Lysobacterales</taxon>
        <taxon>Lysobacteraceae</taxon>
        <taxon>Solilutibacter</taxon>
    </lineage>
</organism>
<name>A0A3M2HMP6_9GAMM</name>
<dbReference type="EMBL" id="RFLY01000019">
    <property type="protein sequence ID" value="RMH88619.1"/>
    <property type="molecule type" value="Genomic_DNA"/>
</dbReference>
<keyword evidence="1" id="KW-0472">Membrane</keyword>
<dbReference type="GO" id="GO:0004222">
    <property type="term" value="F:metalloendopeptidase activity"/>
    <property type="evidence" value="ECO:0007669"/>
    <property type="project" value="TreeGrafter"/>
</dbReference>
<reference evidence="3 4" key="1">
    <citation type="submission" date="2018-10" db="EMBL/GenBank/DDBJ databases">
        <title>Proposal of Lysobacter pythonis sp. nov. isolated from royal pythons (Python regius).</title>
        <authorList>
            <person name="Hans-Juergen B."/>
            <person name="Huptas C."/>
            <person name="Sandra B."/>
            <person name="Igor L."/>
            <person name="Joachim S."/>
            <person name="Siegfried S."/>
            <person name="Mareike W."/>
            <person name="Peter K."/>
        </authorList>
    </citation>
    <scope>NUCLEOTIDE SEQUENCE [LARGE SCALE GENOMIC DNA]</scope>
    <source>
        <strain evidence="3 4">4284/11</strain>
    </source>
</reference>
<keyword evidence="4" id="KW-1185">Reference proteome</keyword>
<dbReference type="InterPro" id="IPR011055">
    <property type="entry name" value="Dup_hybrid_motif"/>
</dbReference>
<evidence type="ECO:0000313" key="3">
    <source>
        <dbReference type="EMBL" id="RMH88619.1"/>
    </source>
</evidence>
<proteinExistence type="predicted"/>
<dbReference type="PANTHER" id="PTHR21666:SF294">
    <property type="entry name" value="PEPTIDASE M23"/>
    <property type="match status" value="1"/>
</dbReference>
<protein>
    <submittedName>
        <fullName evidence="3">M23 family metallopeptidase</fullName>
    </submittedName>
</protein>
<evidence type="ECO:0000256" key="1">
    <source>
        <dbReference type="SAM" id="Phobius"/>
    </source>
</evidence>
<keyword evidence="1" id="KW-1133">Transmembrane helix</keyword>
<evidence type="ECO:0000259" key="2">
    <source>
        <dbReference type="Pfam" id="PF01551"/>
    </source>
</evidence>
<dbReference type="Proteomes" id="UP000275012">
    <property type="component" value="Unassembled WGS sequence"/>
</dbReference>